<dbReference type="EMBL" id="JAJGCB010000012">
    <property type="protein sequence ID" value="KAJ8989940.1"/>
    <property type="molecule type" value="Genomic_DNA"/>
</dbReference>
<evidence type="ECO:0000313" key="2">
    <source>
        <dbReference type="EMBL" id="KAJ8989940.1"/>
    </source>
</evidence>
<organism evidence="2 3">
    <name type="scientific">Exophiala dermatitidis</name>
    <name type="common">Black yeast-like fungus</name>
    <name type="synonym">Wangiella dermatitidis</name>
    <dbReference type="NCBI Taxonomy" id="5970"/>
    <lineage>
        <taxon>Eukaryota</taxon>
        <taxon>Fungi</taxon>
        <taxon>Dikarya</taxon>
        <taxon>Ascomycota</taxon>
        <taxon>Pezizomycotina</taxon>
        <taxon>Eurotiomycetes</taxon>
        <taxon>Chaetothyriomycetidae</taxon>
        <taxon>Chaetothyriales</taxon>
        <taxon>Herpotrichiellaceae</taxon>
        <taxon>Exophiala</taxon>
    </lineage>
</organism>
<proteinExistence type="predicted"/>
<evidence type="ECO:0000313" key="3">
    <source>
        <dbReference type="Proteomes" id="UP001161757"/>
    </source>
</evidence>
<dbReference type="InterPro" id="IPR038883">
    <property type="entry name" value="AN11006-like"/>
</dbReference>
<dbReference type="PANTHER" id="PTHR42085:SF1">
    <property type="entry name" value="F-BOX DOMAIN-CONTAINING PROTEIN"/>
    <property type="match status" value="1"/>
</dbReference>
<accession>A0AAN6ITB2</accession>
<gene>
    <name evidence="2" type="ORF">HRR80_006078</name>
</gene>
<feature type="region of interest" description="Disordered" evidence="1">
    <location>
        <begin position="71"/>
        <end position="90"/>
    </location>
</feature>
<evidence type="ECO:0000256" key="1">
    <source>
        <dbReference type="SAM" id="MobiDB-lite"/>
    </source>
</evidence>
<dbReference type="PANTHER" id="PTHR42085">
    <property type="entry name" value="F-BOX DOMAIN-CONTAINING PROTEIN"/>
    <property type="match status" value="1"/>
</dbReference>
<protein>
    <submittedName>
        <fullName evidence="2">Uncharacterized protein</fullName>
    </submittedName>
</protein>
<dbReference type="AlphaFoldDB" id="A0AAN6ITB2"/>
<dbReference type="Proteomes" id="UP001161757">
    <property type="component" value="Unassembled WGS sequence"/>
</dbReference>
<comment type="caution">
    <text evidence="2">The sequence shown here is derived from an EMBL/GenBank/DDBJ whole genome shotgun (WGS) entry which is preliminary data.</text>
</comment>
<name>A0AAN6ITB2_EXODE</name>
<reference evidence="2" key="1">
    <citation type="submission" date="2023-01" db="EMBL/GenBank/DDBJ databases">
        <title>Exophiala dermititidis isolated from Cystic Fibrosis Patient.</title>
        <authorList>
            <person name="Kurbessoian T."/>
            <person name="Crocker A."/>
            <person name="Murante D."/>
            <person name="Hogan D.A."/>
            <person name="Stajich J.E."/>
        </authorList>
    </citation>
    <scope>NUCLEOTIDE SEQUENCE</scope>
    <source>
        <strain evidence="2">Ex8</strain>
    </source>
</reference>
<sequence>MAKAKASPPEHGENPCSENGVMCMQRTVAPEPSKASPFLLLPAEIRLQIYSYFLLPPPKSPDELTTHVKDHENADGKGEYGSADVDRNEEVGNDGNITTLETRILFKTRRSLTLVCREIAKEWVPLFFRSSTIDVDPVKEDLENWLAEDMPMPRARHGKGLREFETKFLRTLDVSKLHNVRRLTCNAYIWYINCNYVATSRPSSVSLARIRSFGEVLDRYKDAMQSLAEVVIFDCREGLLPGMDDLEVSKPDTVRGINNDDARSIWTATNDRRTWDKIVDELQSGKCALFRGWKVNKHVSLIKQPIENFFQNDPTFSHEGHQGDFRFLVIAVQVTFRKMGDTHSEQIGSTEMMTVSYAANYD</sequence>